<accession>A0A7X1TSH4</accession>
<dbReference type="InterPro" id="IPR013762">
    <property type="entry name" value="Integrase-like_cat_sf"/>
</dbReference>
<dbReference type="GO" id="GO:0006310">
    <property type="term" value="P:DNA recombination"/>
    <property type="evidence" value="ECO:0007669"/>
    <property type="project" value="UniProtKB-KW"/>
</dbReference>
<name>A0A7X1TSH4_9DEIO</name>
<dbReference type="Proteomes" id="UP000484842">
    <property type="component" value="Unassembled WGS sequence"/>
</dbReference>
<evidence type="ECO:0000313" key="2">
    <source>
        <dbReference type="EMBL" id="MPY67825.1"/>
    </source>
</evidence>
<dbReference type="InterPro" id="IPR011010">
    <property type="entry name" value="DNA_brk_join_enz"/>
</dbReference>
<dbReference type="GO" id="GO:0003677">
    <property type="term" value="F:DNA binding"/>
    <property type="evidence" value="ECO:0007669"/>
    <property type="project" value="InterPro"/>
</dbReference>
<dbReference type="Gene3D" id="1.10.443.10">
    <property type="entry name" value="Intergrase catalytic core"/>
    <property type="match status" value="1"/>
</dbReference>
<organism evidence="2 3">
    <name type="scientific">Deinococcus terrestris</name>
    <dbReference type="NCBI Taxonomy" id="2651870"/>
    <lineage>
        <taxon>Bacteria</taxon>
        <taxon>Thermotogati</taxon>
        <taxon>Deinococcota</taxon>
        <taxon>Deinococci</taxon>
        <taxon>Deinococcales</taxon>
        <taxon>Deinococcaceae</taxon>
        <taxon>Deinococcus</taxon>
    </lineage>
</organism>
<dbReference type="SUPFAM" id="SSF56349">
    <property type="entry name" value="DNA breaking-rejoining enzymes"/>
    <property type="match status" value="1"/>
</dbReference>
<proteinExistence type="predicted"/>
<keyword evidence="3" id="KW-1185">Reference proteome</keyword>
<dbReference type="EMBL" id="WBSL01000009">
    <property type="protein sequence ID" value="MPY67825.1"/>
    <property type="molecule type" value="Genomic_DNA"/>
</dbReference>
<comment type="caution">
    <text evidence="2">The sequence shown here is derived from an EMBL/GenBank/DDBJ whole genome shotgun (WGS) entry which is preliminary data.</text>
</comment>
<evidence type="ECO:0000313" key="3">
    <source>
        <dbReference type="Proteomes" id="UP000484842"/>
    </source>
</evidence>
<protein>
    <submittedName>
        <fullName evidence="2">Tyrosine-type recombinase/integrase</fullName>
    </submittedName>
</protein>
<sequence>MWRRHPFGQIFLFILQTGLRRGEACGLRWAKVVLEGDHPHIVVEESLVAIKGKLHVSPPKTTAGARVLPLSEESWKFLEEH</sequence>
<dbReference type="AlphaFoldDB" id="A0A7X1TSH4"/>
<keyword evidence="1" id="KW-0233">DNA recombination</keyword>
<dbReference type="GO" id="GO:0015074">
    <property type="term" value="P:DNA integration"/>
    <property type="evidence" value="ECO:0007669"/>
    <property type="project" value="InterPro"/>
</dbReference>
<evidence type="ECO:0000256" key="1">
    <source>
        <dbReference type="ARBA" id="ARBA00023172"/>
    </source>
</evidence>
<gene>
    <name evidence="2" type="ORF">F8S09_14230</name>
</gene>
<reference evidence="2 3" key="1">
    <citation type="submission" date="2019-10" db="EMBL/GenBank/DDBJ databases">
        <title>Deinococcus sp. isolated from soil.</title>
        <authorList>
            <person name="Li Y."/>
            <person name="Wang J."/>
        </authorList>
    </citation>
    <scope>NUCLEOTIDE SEQUENCE [LARGE SCALE GENOMIC DNA]</scope>
    <source>
        <strain evidence="2 3">SDU3-2</strain>
    </source>
</reference>